<dbReference type="PANTHER" id="PTHR43409">
    <property type="entry name" value="ANAEROBIC MAGNESIUM-PROTOPORPHYRIN IX MONOMETHYL ESTER CYCLASE-RELATED"/>
    <property type="match status" value="1"/>
</dbReference>
<dbReference type="PANTHER" id="PTHR43409:SF7">
    <property type="entry name" value="BLL1977 PROTEIN"/>
    <property type="match status" value="1"/>
</dbReference>
<keyword evidence="5" id="KW-0479">Metal-binding</keyword>
<evidence type="ECO:0000256" key="6">
    <source>
        <dbReference type="ARBA" id="ARBA00023004"/>
    </source>
</evidence>
<evidence type="ECO:0000259" key="8">
    <source>
        <dbReference type="PROSITE" id="PS51918"/>
    </source>
</evidence>
<dbReference type="OrthoDB" id="5298546at2"/>
<evidence type="ECO:0000256" key="7">
    <source>
        <dbReference type="ARBA" id="ARBA00023014"/>
    </source>
</evidence>
<gene>
    <name evidence="9" type="ORF">E0H26_03620</name>
</gene>
<organism evidence="9 10">
    <name type="scientific">Micromonospora zingiberis</name>
    <dbReference type="NCBI Taxonomy" id="2053011"/>
    <lineage>
        <taxon>Bacteria</taxon>
        <taxon>Bacillati</taxon>
        <taxon>Actinomycetota</taxon>
        <taxon>Actinomycetes</taxon>
        <taxon>Micromonosporales</taxon>
        <taxon>Micromonosporaceae</taxon>
        <taxon>Micromonospora</taxon>
    </lineage>
</organism>
<dbReference type="InterPro" id="IPR058240">
    <property type="entry name" value="rSAM_sf"/>
</dbReference>
<sequence length="427" mass="48183">MKICLLVAMPDRPLLFVQQPVESLYTATILRQQGHDAYLVDARLGEDQVKLGDPDLVIVITQTYDLTQCNSISLEKSRELVAMVRQRHPGVPIVAAGVHASMEPEMTRRDLDVDASLPGELESAVPAFVARVTADPLALHGPFDDIPQQVDPQTLPVPDYDLVDVHRYWGEVVDPSGAIRNGTTGLIFANRGCPYTCSYCFVWFGAKIRRRDPEQVVAEMRAQRERGVRHFFFLDYTFTIVPTWVRELCALIRAEKLDVSWICQTRVERVNPELLADMRSAGCTGIFYGVESPWIADLDMDKPTGREAIEEAVRQTNDAGIQPLVFILFGTENGDPAKARELHDFLRDLPATFHPSVLLPRPFTSLWNKHTEGMARPTSWTEYAQVASELQREILGRSEVGAVHKEILLLPNYVENRLRVEEPVEQR</sequence>
<dbReference type="CDD" id="cd01335">
    <property type="entry name" value="Radical_SAM"/>
    <property type="match status" value="1"/>
</dbReference>
<feature type="domain" description="Radical SAM core" evidence="8">
    <location>
        <begin position="178"/>
        <end position="393"/>
    </location>
</feature>
<dbReference type="Gene3D" id="3.40.50.280">
    <property type="entry name" value="Cobalamin-binding domain"/>
    <property type="match status" value="1"/>
</dbReference>
<evidence type="ECO:0000313" key="10">
    <source>
        <dbReference type="Proteomes" id="UP000292274"/>
    </source>
</evidence>
<reference evidence="9 10" key="1">
    <citation type="submission" date="2019-02" db="EMBL/GenBank/DDBJ databases">
        <title>Jishengella sp. nov., isolated from a root of Zingiber montanum.</title>
        <authorList>
            <person name="Kuncharoen N."/>
            <person name="Kudo T."/>
            <person name="Masahiro Y."/>
            <person name="Ohkuma M."/>
            <person name="Tanasupawat S."/>
        </authorList>
    </citation>
    <scope>NUCLEOTIDE SEQUENCE [LARGE SCALE GENOMIC DNA]</scope>
    <source>
        <strain evidence="9 10">PLAI 1-1</strain>
    </source>
</reference>
<evidence type="ECO:0000313" key="9">
    <source>
        <dbReference type="EMBL" id="TCB99658.1"/>
    </source>
</evidence>
<keyword evidence="10" id="KW-1185">Reference proteome</keyword>
<dbReference type="SMART" id="SM00729">
    <property type="entry name" value="Elp3"/>
    <property type="match status" value="1"/>
</dbReference>
<dbReference type="GO" id="GO:0005829">
    <property type="term" value="C:cytosol"/>
    <property type="evidence" value="ECO:0007669"/>
    <property type="project" value="TreeGrafter"/>
</dbReference>
<keyword evidence="6" id="KW-0408">Iron</keyword>
<dbReference type="Pfam" id="PF04055">
    <property type="entry name" value="Radical_SAM"/>
    <property type="match status" value="1"/>
</dbReference>
<evidence type="ECO:0000256" key="5">
    <source>
        <dbReference type="ARBA" id="ARBA00022723"/>
    </source>
</evidence>
<dbReference type="GO" id="GO:0003824">
    <property type="term" value="F:catalytic activity"/>
    <property type="evidence" value="ECO:0007669"/>
    <property type="project" value="InterPro"/>
</dbReference>
<proteinExistence type="predicted"/>
<dbReference type="AlphaFoldDB" id="A0A4R0GVQ9"/>
<comment type="cofactor">
    <cofactor evidence="1">
        <name>[4Fe-4S] cluster</name>
        <dbReference type="ChEBI" id="CHEBI:49883"/>
    </cofactor>
</comment>
<keyword evidence="7" id="KW-0411">Iron-sulfur</keyword>
<dbReference type="SUPFAM" id="SSF102114">
    <property type="entry name" value="Radical SAM enzymes"/>
    <property type="match status" value="1"/>
</dbReference>
<dbReference type="EMBL" id="SJJR01000002">
    <property type="protein sequence ID" value="TCB99658.1"/>
    <property type="molecule type" value="Genomic_DNA"/>
</dbReference>
<dbReference type="InterPro" id="IPR007197">
    <property type="entry name" value="rSAM"/>
</dbReference>
<accession>A0A4R0GVQ9</accession>
<dbReference type="InterPro" id="IPR006638">
    <property type="entry name" value="Elp3/MiaA/NifB-like_rSAM"/>
</dbReference>
<dbReference type="GO" id="GO:0051539">
    <property type="term" value="F:4 iron, 4 sulfur cluster binding"/>
    <property type="evidence" value="ECO:0007669"/>
    <property type="project" value="UniProtKB-KW"/>
</dbReference>
<dbReference type="SFLD" id="SFLDG01123">
    <property type="entry name" value="methyltransferase_(Class_B)"/>
    <property type="match status" value="1"/>
</dbReference>
<comment type="caution">
    <text evidence="9">The sequence shown here is derived from an EMBL/GenBank/DDBJ whole genome shotgun (WGS) entry which is preliminary data.</text>
</comment>
<dbReference type="SFLD" id="SFLDS00029">
    <property type="entry name" value="Radical_SAM"/>
    <property type="match status" value="1"/>
</dbReference>
<evidence type="ECO:0000256" key="1">
    <source>
        <dbReference type="ARBA" id="ARBA00001966"/>
    </source>
</evidence>
<evidence type="ECO:0000256" key="2">
    <source>
        <dbReference type="ARBA" id="ARBA00022603"/>
    </source>
</evidence>
<dbReference type="InterPro" id="IPR023404">
    <property type="entry name" value="rSAM_horseshoe"/>
</dbReference>
<keyword evidence="4" id="KW-0949">S-adenosyl-L-methionine</keyword>
<keyword evidence="3" id="KW-0808">Transferase</keyword>
<keyword evidence="2" id="KW-0489">Methyltransferase</keyword>
<dbReference type="InterPro" id="IPR051198">
    <property type="entry name" value="BchE-like"/>
</dbReference>
<dbReference type="Gene3D" id="3.80.30.20">
    <property type="entry name" value="tm_1862 like domain"/>
    <property type="match status" value="1"/>
</dbReference>
<protein>
    <submittedName>
        <fullName evidence="9">B12-binding domain-containing radical SAM protein</fullName>
    </submittedName>
</protein>
<name>A0A4R0GVQ9_9ACTN</name>
<evidence type="ECO:0000256" key="4">
    <source>
        <dbReference type="ARBA" id="ARBA00022691"/>
    </source>
</evidence>
<dbReference type="InterPro" id="IPR034466">
    <property type="entry name" value="Methyltransferase_Class_B"/>
</dbReference>
<dbReference type="Proteomes" id="UP000292274">
    <property type="component" value="Unassembled WGS sequence"/>
</dbReference>
<dbReference type="PROSITE" id="PS51918">
    <property type="entry name" value="RADICAL_SAM"/>
    <property type="match status" value="1"/>
</dbReference>
<dbReference type="GO" id="GO:0046872">
    <property type="term" value="F:metal ion binding"/>
    <property type="evidence" value="ECO:0007669"/>
    <property type="project" value="UniProtKB-KW"/>
</dbReference>
<evidence type="ECO:0000256" key="3">
    <source>
        <dbReference type="ARBA" id="ARBA00022679"/>
    </source>
</evidence>
<dbReference type="RefSeq" id="WP_131300785.1">
    <property type="nucleotide sequence ID" value="NZ_SJJR01000002.1"/>
</dbReference>
<dbReference type="SFLD" id="SFLDG01082">
    <property type="entry name" value="B12-binding_domain_containing"/>
    <property type="match status" value="1"/>
</dbReference>